<keyword evidence="1" id="KW-0175">Coiled coil</keyword>
<dbReference type="EMBL" id="FN654640">
    <property type="protein sequence ID" value="CBY35516.1"/>
    <property type="molecule type" value="Genomic_DNA"/>
</dbReference>
<dbReference type="Proteomes" id="UP000001307">
    <property type="component" value="Unassembled WGS sequence"/>
</dbReference>
<dbReference type="Proteomes" id="UP000011014">
    <property type="component" value="Unassembled WGS sequence"/>
</dbReference>
<feature type="coiled-coil region" evidence="1">
    <location>
        <begin position="94"/>
        <end position="209"/>
    </location>
</feature>
<evidence type="ECO:0000313" key="2">
    <source>
        <dbReference type="EMBL" id="CBY11968.1"/>
    </source>
</evidence>
<evidence type="ECO:0000313" key="4">
    <source>
        <dbReference type="EMBL" id="CBY36557.1"/>
    </source>
</evidence>
<name>E4XQ82_OIKDI</name>
<dbReference type="AlphaFoldDB" id="E4XQ82"/>
<accession>E4XQ82</accession>
<gene>
    <name evidence="2" type="ORF">GSOID_T00017380001</name>
    <name evidence="3" type="ORF">GSOID_T00027334001</name>
    <name evidence="4" type="ORF">GSOID_T00029571001</name>
</gene>
<dbReference type="OrthoDB" id="10367044at2759"/>
<dbReference type="EMBL" id="FN654798">
    <property type="protein sequence ID" value="CBY36557.1"/>
    <property type="molecule type" value="Genomic_DNA"/>
</dbReference>
<evidence type="ECO:0000256" key="1">
    <source>
        <dbReference type="SAM" id="Coils"/>
    </source>
</evidence>
<evidence type="ECO:0008006" key="6">
    <source>
        <dbReference type="Google" id="ProtNLM"/>
    </source>
</evidence>
<reference evidence="2" key="1">
    <citation type="journal article" date="2010" name="Science">
        <title>Plasticity of animal genome architecture unmasked by rapid evolution of a pelagic tunicate.</title>
        <authorList>
            <person name="Denoeud F."/>
            <person name="Henriet S."/>
            <person name="Mungpakdee S."/>
            <person name="Aury J.M."/>
            <person name="Da Silva C."/>
            <person name="Brinkmann H."/>
            <person name="Mikhaleva J."/>
            <person name="Olsen L.C."/>
            <person name="Jubin C."/>
            <person name="Canestro C."/>
            <person name="Bouquet J.M."/>
            <person name="Danks G."/>
            <person name="Poulain J."/>
            <person name="Campsteijn C."/>
            <person name="Adamski M."/>
            <person name="Cross I."/>
            <person name="Yadetie F."/>
            <person name="Muffato M."/>
            <person name="Louis A."/>
            <person name="Butcher S."/>
            <person name="Tsagkogeorga G."/>
            <person name="Konrad A."/>
            <person name="Singh S."/>
            <person name="Jensen M.F."/>
            <person name="Cong E.H."/>
            <person name="Eikeseth-Otteraa H."/>
            <person name="Noel B."/>
            <person name="Anthouard V."/>
            <person name="Porcel B.M."/>
            <person name="Kachouri-Lafond R."/>
            <person name="Nishino A."/>
            <person name="Ugolini M."/>
            <person name="Chourrout P."/>
            <person name="Nishida H."/>
            <person name="Aasland R."/>
            <person name="Huzurbazar S."/>
            <person name="Westhof E."/>
            <person name="Delsuc F."/>
            <person name="Lehrach H."/>
            <person name="Reinhardt R."/>
            <person name="Weissenbach J."/>
            <person name="Roy S.W."/>
            <person name="Artiguenave F."/>
            <person name="Postlethwait J.H."/>
            <person name="Manak J.R."/>
            <person name="Thompson E.M."/>
            <person name="Jaillon O."/>
            <person name="Du Pasquier L."/>
            <person name="Boudinot P."/>
            <person name="Liberles D.A."/>
            <person name="Volff J.N."/>
            <person name="Philippe H."/>
            <person name="Lenhard B."/>
            <person name="Roest Crollius H."/>
            <person name="Wincker P."/>
            <person name="Chourrout D."/>
        </authorList>
    </citation>
    <scope>NUCLEOTIDE SEQUENCE [LARGE SCALE GENOMIC DNA]</scope>
</reference>
<organism evidence="2">
    <name type="scientific">Oikopleura dioica</name>
    <name type="common">Tunicate</name>
    <dbReference type="NCBI Taxonomy" id="34765"/>
    <lineage>
        <taxon>Eukaryota</taxon>
        <taxon>Metazoa</taxon>
        <taxon>Chordata</taxon>
        <taxon>Tunicata</taxon>
        <taxon>Appendicularia</taxon>
        <taxon>Copelata</taxon>
        <taxon>Oikopleuridae</taxon>
        <taxon>Oikopleura</taxon>
    </lineage>
</organism>
<evidence type="ECO:0000313" key="5">
    <source>
        <dbReference type="Proteomes" id="UP000001307"/>
    </source>
</evidence>
<dbReference type="InParanoid" id="E4XQ82"/>
<protein>
    <recommendedName>
        <fullName evidence="6">HOOK N-terminal domain-containing protein</fullName>
    </recommendedName>
</protein>
<proteinExistence type="predicted"/>
<sequence length="222" mass="25753">MDENLKTFIGKVLSESVVEVCDQLGAMKNLLAFSNLDRMSDDLKKNENFAMISMLDANLLLWISKYVRYEKKLPTDNIDDLMVLRDTWKTVEENEKIKEQKDTVARLMQKVEELENSLNEKAKEADSFKAKFEESKKKLLTLETSSMDEKQSLEKKIKEDEISLKNQILELEKENASQIGETYTYKERLKETEANNADLRKSLKKLGKNARTTIKLNRSAFP</sequence>
<evidence type="ECO:0000313" key="3">
    <source>
        <dbReference type="EMBL" id="CBY35516.1"/>
    </source>
</evidence>
<dbReference type="EMBL" id="FN653101">
    <property type="protein sequence ID" value="CBY11968.1"/>
    <property type="molecule type" value="Genomic_DNA"/>
</dbReference>
<keyword evidence="5" id="KW-1185">Reference proteome</keyword>